<evidence type="ECO:0000313" key="10">
    <source>
        <dbReference type="Proteomes" id="UP000320461"/>
    </source>
</evidence>
<keyword evidence="10" id="KW-1185">Reference proteome</keyword>
<organism evidence="9 10">
    <name type="scientific">Cellulomonas gelida</name>
    <dbReference type="NCBI Taxonomy" id="1712"/>
    <lineage>
        <taxon>Bacteria</taxon>
        <taxon>Bacillati</taxon>
        <taxon>Actinomycetota</taxon>
        <taxon>Actinomycetes</taxon>
        <taxon>Micrococcales</taxon>
        <taxon>Cellulomonadaceae</taxon>
        <taxon>Cellulomonas</taxon>
    </lineage>
</organism>
<dbReference type="RefSeq" id="WP_141371354.1">
    <property type="nucleotide sequence ID" value="NZ_BJLQ01000034.1"/>
</dbReference>
<keyword evidence="8" id="KW-1133">Transmembrane helix</keyword>
<feature type="compositionally biased region" description="Polar residues" evidence="7">
    <location>
        <begin position="1"/>
        <end position="11"/>
    </location>
</feature>
<dbReference type="GO" id="GO:0016020">
    <property type="term" value="C:membrane"/>
    <property type="evidence" value="ECO:0007669"/>
    <property type="project" value="UniProtKB-SubCell"/>
</dbReference>
<evidence type="ECO:0000256" key="7">
    <source>
        <dbReference type="SAM" id="MobiDB-lite"/>
    </source>
</evidence>
<gene>
    <name evidence="9" type="ORF">CGE01nite_26480</name>
</gene>
<accession>A0A4Y3KN40</accession>
<dbReference type="OrthoDB" id="9812878at2"/>
<protein>
    <submittedName>
        <fullName evidence="9">Putative ABC-type transporter, periplasmic component</fullName>
    </submittedName>
</protein>
<dbReference type="InterPro" id="IPR006311">
    <property type="entry name" value="TAT_signal"/>
</dbReference>
<dbReference type="PROSITE" id="PS51318">
    <property type="entry name" value="TAT"/>
    <property type="match status" value="1"/>
</dbReference>
<dbReference type="AlphaFoldDB" id="A0A4Y3KN40"/>
<evidence type="ECO:0000256" key="8">
    <source>
        <dbReference type="SAM" id="Phobius"/>
    </source>
</evidence>
<proteinExistence type="inferred from homology"/>
<evidence type="ECO:0000256" key="2">
    <source>
        <dbReference type="ARBA" id="ARBA00008973"/>
    </source>
</evidence>
<evidence type="ECO:0000256" key="4">
    <source>
        <dbReference type="ARBA" id="ARBA00023136"/>
    </source>
</evidence>
<dbReference type="PANTHER" id="PTHR30429">
    <property type="entry name" value="D-METHIONINE-BINDING LIPOPROTEIN METQ"/>
    <property type="match status" value="1"/>
</dbReference>
<keyword evidence="5" id="KW-0564">Palmitate</keyword>
<dbReference type="SUPFAM" id="SSF53850">
    <property type="entry name" value="Periplasmic binding protein-like II"/>
    <property type="match status" value="1"/>
</dbReference>
<keyword evidence="6" id="KW-0449">Lipoprotein</keyword>
<evidence type="ECO:0000313" key="9">
    <source>
        <dbReference type="EMBL" id="GEA85397.1"/>
    </source>
</evidence>
<evidence type="ECO:0000256" key="3">
    <source>
        <dbReference type="ARBA" id="ARBA00022729"/>
    </source>
</evidence>
<reference evidence="9 10" key="1">
    <citation type="submission" date="2019-06" db="EMBL/GenBank/DDBJ databases">
        <title>Whole genome shotgun sequence of Cellulomonas gelida NBRC 3748.</title>
        <authorList>
            <person name="Hosoyama A."/>
            <person name="Uohara A."/>
            <person name="Ohji S."/>
            <person name="Ichikawa N."/>
        </authorList>
    </citation>
    <scope>NUCLEOTIDE SEQUENCE [LARGE SCALE GENOMIC DNA]</scope>
    <source>
        <strain evidence="9 10">NBRC 3748</strain>
    </source>
</reference>
<name>A0A4Y3KN40_9CELL</name>
<evidence type="ECO:0000256" key="1">
    <source>
        <dbReference type="ARBA" id="ARBA00004635"/>
    </source>
</evidence>
<dbReference type="InterPro" id="IPR004872">
    <property type="entry name" value="Lipoprotein_NlpA"/>
</dbReference>
<sequence>MSDTPNPTNPTDGAAPVLPPRSGGSRRGLIAGVVVAAVVVAGAATAYLLNRDSDDDAAGGGSTSSARPTVVRLGTTEIAQPHWEILKALAAKENIDLELVGFSEYTQPNPALADGEIDLNAFQHVLYLADHNNNTGDDLQPIGSTLIVPLPLYSEKHEKVEEFTKGEQVAIPNDSTNQARALFVLESAGLIELTGDPAVPTPDDVDTDASTVVVRPVEASQTAGLIADPDIAGVVVNNNFATDAGFDLDGFVYADDPASPGAQPYINVIVARADELDNPVYQRIVELYHDPSVLESVVESSGGTAVIVEGYDAAKLQDVLATTQENLRAAG</sequence>
<comment type="caution">
    <text evidence="9">The sequence shown here is derived from an EMBL/GenBank/DDBJ whole genome shotgun (WGS) entry which is preliminary data.</text>
</comment>
<evidence type="ECO:0000256" key="5">
    <source>
        <dbReference type="ARBA" id="ARBA00023139"/>
    </source>
</evidence>
<feature type="region of interest" description="Disordered" evidence="7">
    <location>
        <begin position="1"/>
        <end position="21"/>
    </location>
</feature>
<keyword evidence="8" id="KW-0812">Transmembrane</keyword>
<feature type="transmembrane region" description="Helical" evidence="8">
    <location>
        <begin position="29"/>
        <end position="49"/>
    </location>
</feature>
<evidence type="ECO:0000256" key="6">
    <source>
        <dbReference type="ARBA" id="ARBA00023288"/>
    </source>
</evidence>
<dbReference type="Gene3D" id="3.40.190.10">
    <property type="entry name" value="Periplasmic binding protein-like II"/>
    <property type="match status" value="2"/>
</dbReference>
<comment type="subcellular location">
    <subcellularLocation>
        <location evidence="1">Membrane</location>
        <topology evidence="1">Lipid-anchor</topology>
    </subcellularLocation>
</comment>
<keyword evidence="3" id="KW-0732">Signal</keyword>
<dbReference type="Proteomes" id="UP000320461">
    <property type="component" value="Unassembled WGS sequence"/>
</dbReference>
<comment type="similarity">
    <text evidence="2">Belongs to the NlpA lipoprotein family.</text>
</comment>
<dbReference type="Pfam" id="PF03180">
    <property type="entry name" value="Lipoprotein_9"/>
    <property type="match status" value="1"/>
</dbReference>
<keyword evidence="4 8" id="KW-0472">Membrane</keyword>
<dbReference type="EMBL" id="BJLQ01000034">
    <property type="protein sequence ID" value="GEA85397.1"/>
    <property type="molecule type" value="Genomic_DNA"/>
</dbReference>
<dbReference type="PANTHER" id="PTHR30429:SF3">
    <property type="entry name" value="LIPOPROTEIN"/>
    <property type="match status" value="1"/>
</dbReference>